<comment type="similarity">
    <text evidence="1 5">Belongs to the iron/manganese superoxide dismutase family.</text>
</comment>
<dbReference type="EMBL" id="CP115543">
    <property type="protein sequence ID" value="WNH50032.1"/>
    <property type="molecule type" value="Genomic_DNA"/>
</dbReference>
<organism evidence="8 9">
    <name type="scientific">Stenotrophomonas aracearum</name>
    <dbReference type="NCBI Taxonomy" id="3003272"/>
    <lineage>
        <taxon>Bacteria</taxon>
        <taxon>Pseudomonadati</taxon>
        <taxon>Pseudomonadota</taxon>
        <taxon>Gammaproteobacteria</taxon>
        <taxon>Lysobacterales</taxon>
        <taxon>Lysobacteraceae</taxon>
        <taxon>Stenotrophomonas</taxon>
    </lineage>
</organism>
<evidence type="ECO:0000256" key="5">
    <source>
        <dbReference type="RuleBase" id="RU000414"/>
    </source>
</evidence>
<evidence type="ECO:0000256" key="3">
    <source>
        <dbReference type="ARBA" id="ARBA00023002"/>
    </source>
</evidence>
<dbReference type="Gene3D" id="1.10.287.990">
    <property type="entry name" value="Fe,Mn superoxide dismutase (SOD) domain"/>
    <property type="match status" value="1"/>
</dbReference>
<evidence type="ECO:0000256" key="2">
    <source>
        <dbReference type="ARBA" id="ARBA00022723"/>
    </source>
</evidence>
<dbReference type="PIRSF" id="PIRSF000349">
    <property type="entry name" value="SODismutase"/>
    <property type="match status" value="1"/>
</dbReference>
<evidence type="ECO:0000259" key="6">
    <source>
        <dbReference type="Pfam" id="PF00081"/>
    </source>
</evidence>
<accession>A0ABY9YH59</accession>
<dbReference type="InterPro" id="IPR019832">
    <property type="entry name" value="Mn/Fe_SOD_C"/>
</dbReference>
<feature type="domain" description="Manganese/iron superoxide dismutase C-terminal" evidence="7">
    <location>
        <begin position="89"/>
        <end position="189"/>
    </location>
</feature>
<comment type="catalytic activity">
    <reaction evidence="4 5">
        <text>2 superoxide + 2 H(+) = H2O2 + O2</text>
        <dbReference type="Rhea" id="RHEA:20696"/>
        <dbReference type="ChEBI" id="CHEBI:15378"/>
        <dbReference type="ChEBI" id="CHEBI:15379"/>
        <dbReference type="ChEBI" id="CHEBI:16240"/>
        <dbReference type="ChEBI" id="CHEBI:18421"/>
        <dbReference type="EC" id="1.15.1.1"/>
    </reaction>
</comment>
<evidence type="ECO:0000313" key="8">
    <source>
        <dbReference type="EMBL" id="WNH50032.1"/>
    </source>
</evidence>
<dbReference type="SUPFAM" id="SSF46609">
    <property type="entry name" value="Fe,Mn superoxide dismutase (SOD), N-terminal domain"/>
    <property type="match status" value="1"/>
</dbReference>
<dbReference type="SUPFAM" id="SSF54719">
    <property type="entry name" value="Fe,Mn superoxide dismutase (SOD), C-terminal domain"/>
    <property type="match status" value="1"/>
</dbReference>
<keyword evidence="3 5" id="KW-0560">Oxidoreductase</keyword>
<keyword evidence="2 5" id="KW-0479">Metal-binding</keyword>
<evidence type="ECO:0000313" key="9">
    <source>
        <dbReference type="Proteomes" id="UP001305421"/>
    </source>
</evidence>
<dbReference type="PANTHER" id="PTHR42769:SF3">
    <property type="entry name" value="SUPEROXIDE DISMUTASE [FE] 2, CHLOROPLASTIC"/>
    <property type="match status" value="1"/>
</dbReference>
<dbReference type="Gene3D" id="3.55.40.20">
    <property type="entry name" value="Iron/manganese superoxide dismutase, C-terminal domain"/>
    <property type="match status" value="1"/>
</dbReference>
<dbReference type="PANTHER" id="PTHR42769">
    <property type="entry name" value="SUPEROXIDE DISMUTASE"/>
    <property type="match status" value="1"/>
</dbReference>
<dbReference type="PRINTS" id="PR01703">
    <property type="entry name" value="MNSODISMTASE"/>
</dbReference>
<dbReference type="EC" id="1.15.1.1" evidence="5"/>
<comment type="function">
    <text evidence="5">Destroys radicals which are normally produced within the cells and which are toxic to biological systems.</text>
</comment>
<name>A0ABY9YH59_9GAMM</name>
<reference evidence="8 9" key="1">
    <citation type="submission" date="2022-12" db="EMBL/GenBank/DDBJ databases">
        <title>Two new species, Stenotrophomonas aracearum and Stenotrophomonas oahuensis, isolated from Anthurium (Araceae family) in Hawaii.</title>
        <authorList>
            <person name="Chunag S.C."/>
            <person name="Dobhal S."/>
            <person name="Alvarez A."/>
            <person name="Arif M."/>
        </authorList>
    </citation>
    <scope>NUCLEOTIDE SEQUENCE [LARGE SCALE GENOMIC DNA]</scope>
    <source>
        <strain evidence="8 9">A5588</strain>
    </source>
</reference>
<evidence type="ECO:0000256" key="1">
    <source>
        <dbReference type="ARBA" id="ARBA00008714"/>
    </source>
</evidence>
<sequence length="193" mass="21867">MPFDLPRLPYDRTALQPHLSATSLDLHHGQHHRAYLEAVNARIEGTELAELSLEEIVRQSQGSLFDTAAQAWNHAFYWQCLGPRAGGDPQGRLGELVSRHFGDAKRLREEFERVALGLFGAGWVWLVQHPSGALAIQATRNAGTPLTGQSTPLLACNVWEHAYYTDYQNDRARYLEAFWKLVNWNFVASQLRE</sequence>
<dbReference type="InterPro" id="IPR001189">
    <property type="entry name" value="Mn/Fe_SOD"/>
</dbReference>
<dbReference type="RefSeq" id="WP_311184273.1">
    <property type="nucleotide sequence ID" value="NZ_CP115543.1"/>
</dbReference>
<dbReference type="Proteomes" id="UP001305421">
    <property type="component" value="Chromosome"/>
</dbReference>
<dbReference type="InterPro" id="IPR036324">
    <property type="entry name" value="Mn/Fe_SOD_N_sf"/>
</dbReference>
<dbReference type="InterPro" id="IPR036314">
    <property type="entry name" value="SOD_C_sf"/>
</dbReference>
<dbReference type="Pfam" id="PF02777">
    <property type="entry name" value="Sod_Fe_C"/>
    <property type="match status" value="1"/>
</dbReference>
<evidence type="ECO:0000259" key="7">
    <source>
        <dbReference type="Pfam" id="PF02777"/>
    </source>
</evidence>
<protein>
    <recommendedName>
        <fullName evidence="5">Superoxide dismutase</fullName>
        <ecNumber evidence="5">1.15.1.1</ecNumber>
    </recommendedName>
</protein>
<keyword evidence="9" id="KW-1185">Reference proteome</keyword>
<dbReference type="Pfam" id="PF00081">
    <property type="entry name" value="Sod_Fe_N"/>
    <property type="match status" value="1"/>
</dbReference>
<dbReference type="InterPro" id="IPR019831">
    <property type="entry name" value="Mn/Fe_SOD_N"/>
</dbReference>
<proteinExistence type="inferred from homology"/>
<gene>
    <name evidence="8" type="ORF">PDM28_06945</name>
</gene>
<evidence type="ECO:0000256" key="4">
    <source>
        <dbReference type="ARBA" id="ARBA00049204"/>
    </source>
</evidence>
<feature type="domain" description="Manganese/iron superoxide dismutase N-terminal" evidence="6">
    <location>
        <begin position="3"/>
        <end position="81"/>
    </location>
</feature>